<feature type="domain" description="RPAP1 C-terminal" evidence="3">
    <location>
        <begin position="297"/>
        <end position="364"/>
    </location>
</feature>
<organism evidence="5 6">
    <name type="scientific">Pyricularia oryzae</name>
    <name type="common">Rice blast fungus</name>
    <name type="synonym">Magnaporthe oryzae</name>
    <dbReference type="NCBI Taxonomy" id="318829"/>
    <lineage>
        <taxon>Eukaryota</taxon>
        <taxon>Fungi</taxon>
        <taxon>Dikarya</taxon>
        <taxon>Ascomycota</taxon>
        <taxon>Pezizomycotina</taxon>
        <taxon>Sordariomycetes</taxon>
        <taxon>Sordariomycetidae</taxon>
        <taxon>Magnaporthales</taxon>
        <taxon>Pyriculariaceae</taxon>
        <taxon>Pyricularia</taxon>
    </lineage>
</organism>
<feature type="compositionally biased region" description="Low complexity" evidence="2">
    <location>
        <begin position="62"/>
        <end position="77"/>
    </location>
</feature>
<feature type="region of interest" description="Disordered" evidence="2">
    <location>
        <begin position="1"/>
        <end position="107"/>
    </location>
</feature>
<dbReference type="Pfam" id="PF08621">
    <property type="entry name" value="RPAP1_N"/>
    <property type="match status" value="1"/>
</dbReference>
<dbReference type="InterPro" id="IPR013930">
    <property type="entry name" value="RPAP1_N"/>
</dbReference>
<evidence type="ECO:0000313" key="6">
    <source>
        <dbReference type="Proteomes" id="UP000294847"/>
    </source>
</evidence>
<feature type="compositionally biased region" description="Polar residues" evidence="2">
    <location>
        <begin position="147"/>
        <end position="171"/>
    </location>
</feature>
<evidence type="ECO:0000259" key="3">
    <source>
        <dbReference type="Pfam" id="PF08620"/>
    </source>
</evidence>
<dbReference type="GO" id="GO:0006366">
    <property type="term" value="P:transcription by RNA polymerase II"/>
    <property type="evidence" value="ECO:0007669"/>
    <property type="project" value="InterPro"/>
</dbReference>
<evidence type="ECO:0000256" key="2">
    <source>
        <dbReference type="SAM" id="MobiDB-lite"/>
    </source>
</evidence>
<sequence>METTLRVLDVREKETGSQVRPPAFPTPKPTGFPEHKKRTRVSAFKRQKQQEQSGATPNSGAGTSQSSFPSGSPSEDGPNNDQDRPHFDSERRRIDKENRERLAAMSAEDIAEAQSEILQLDPSLIQMLLRRANLDEKPAGPDPFAGDNSTETAASKSDATGQVPPKSTSCSKPEDESNGDPKGASTENEAPAPKKKTVSFAPTVEDDEPDAEEPAPRPEIPDQVLPTNTTHFPHPANPPDLDPADPNFLETLHSKYFPNLPADPARLAWMAPVPTEDSPADRESPYYPGQTSLAVSQLRFDFQGRLLPPRVSRKIPVSLGLHHHGEAPEAAGYTVGELSRLARSAVPAQRCIAFQTLGRILFRLGKGEWGVGEGTMGMGIFRCVSEGRVLDSLKEAAAVEEGVGHRSSRAYAIEALWLYEKGGWTKSFKGR</sequence>
<evidence type="ECO:0000259" key="4">
    <source>
        <dbReference type="Pfam" id="PF08621"/>
    </source>
</evidence>
<feature type="compositionally biased region" description="Basic and acidic residues" evidence="2">
    <location>
        <begin position="81"/>
        <end position="102"/>
    </location>
</feature>
<dbReference type="AlphaFoldDB" id="A0A4P7NG71"/>
<feature type="domain" description="RPAP1 N-terminal" evidence="4">
    <location>
        <begin position="92"/>
        <end position="136"/>
    </location>
</feature>
<feature type="compositionally biased region" description="Acidic residues" evidence="2">
    <location>
        <begin position="204"/>
        <end position="213"/>
    </location>
</feature>
<gene>
    <name evidence="5" type="ORF">PoMZ_07799</name>
</gene>
<name>A0A4P7NG71_PYROR</name>
<dbReference type="EMBL" id="CP034207">
    <property type="protein sequence ID" value="QBZ60856.1"/>
    <property type="molecule type" value="Genomic_DNA"/>
</dbReference>
<comment type="similarity">
    <text evidence="1">Belongs to the RPAP1 family.</text>
</comment>
<dbReference type="InterPro" id="IPR039913">
    <property type="entry name" value="RPAP1/Rba50"/>
</dbReference>
<dbReference type="Pfam" id="PF08620">
    <property type="entry name" value="RPAP1_C"/>
    <property type="match status" value="1"/>
</dbReference>
<proteinExistence type="inferred from homology"/>
<dbReference type="Proteomes" id="UP000294847">
    <property type="component" value="Chromosome 4"/>
</dbReference>
<feature type="region of interest" description="Disordered" evidence="2">
    <location>
        <begin position="135"/>
        <end position="243"/>
    </location>
</feature>
<evidence type="ECO:0000256" key="1">
    <source>
        <dbReference type="ARBA" id="ARBA00009953"/>
    </source>
</evidence>
<reference evidence="5 6" key="1">
    <citation type="journal article" date="2019" name="Mol. Biol. Evol.">
        <title>Blast fungal genomes show frequent chromosomal changes, gene gains and losses, and effector gene turnover.</title>
        <authorList>
            <person name="Gomez Luciano L.B."/>
            <person name="Jason Tsai I."/>
            <person name="Chuma I."/>
            <person name="Tosa Y."/>
            <person name="Chen Y.H."/>
            <person name="Li J.Y."/>
            <person name="Li M.Y."/>
            <person name="Jade Lu M.Y."/>
            <person name="Nakayashiki H."/>
            <person name="Li W.H."/>
        </authorList>
    </citation>
    <scope>NUCLEOTIDE SEQUENCE [LARGE SCALE GENOMIC DNA]</scope>
    <source>
        <strain evidence="5">MZ5-1-6</strain>
    </source>
</reference>
<dbReference type="InterPro" id="IPR013929">
    <property type="entry name" value="RPAP1_C"/>
</dbReference>
<evidence type="ECO:0000313" key="5">
    <source>
        <dbReference type="EMBL" id="QBZ60856.1"/>
    </source>
</evidence>
<evidence type="ECO:0008006" key="7">
    <source>
        <dbReference type="Google" id="ProtNLM"/>
    </source>
</evidence>
<dbReference type="PANTHER" id="PTHR21483:SF18">
    <property type="entry name" value="RNA POLYMERASE II-ASSOCIATED PROTEIN 1"/>
    <property type="match status" value="1"/>
</dbReference>
<dbReference type="PANTHER" id="PTHR21483">
    <property type="entry name" value="RNA POLYMERASE II-ASSOCIATED PROTEIN 1"/>
    <property type="match status" value="1"/>
</dbReference>
<feature type="compositionally biased region" description="Basic residues" evidence="2">
    <location>
        <begin position="35"/>
        <end position="47"/>
    </location>
</feature>
<accession>A0A4P7NG71</accession>
<feature type="compositionally biased region" description="Polar residues" evidence="2">
    <location>
        <begin position="50"/>
        <end position="61"/>
    </location>
</feature>
<protein>
    <recommendedName>
        <fullName evidence="7">RNA polymerase II-associated protein RBA50</fullName>
    </recommendedName>
</protein>